<keyword evidence="2" id="KW-1133">Transmembrane helix</keyword>
<dbReference type="Proteomes" id="UP000285625">
    <property type="component" value="Unassembled WGS sequence"/>
</dbReference>
<feature type="compositionally biased region" description="Polar residues" evidence="1">
    <location>
        <begin position="201"/>
        <end position="225"/>
    </location>
</feature>
<name>A0A418JL67_STAHY</name>
<accession>A0A418JL67</accession>
<feature type="transmembrane region" description="Helical" evidence="2">
    <location>
        <begin position="85"/>
        <end position="104"/>
    </location>
</feature>
<comment type="caution">
    <text evidence="4">The sequence shown here is derived from an EMBL/GenBank/DDBJ whole genome shotgun (WGS) entry which is preliminary data.</text>
</comment>
<dbReference type="AlphaFoldDB" id="A0A418JL67"/>
<feature type="compositionally biased region" description="Basic and acidic residues" evidence="1">
    <location>
        <begin position="335"/>
        <end position="356"/>
    </location>
</feature>
<reference evidence="4 5" key="1">
    <citation type="journal article" date="2016" name="Front. Microbiol.">
        <title>Comprehensive Phylogenetic Analysis of Bovine Non-aureus Staphylococci Species Based on Whole-Genome Sequencing.</title>
        <authorList>
            <person name="Naushad S."/>
            <person name="Barkema H.W."/>
            <person name="Luby C."/>
            <person name="Condas L.A."/>
            <person name="Nobrega D.B."/>
            <person name="Carson D.A."/>
            <person name="De Buck J."/>
        </authorList>
    </citation>
    <scope>NUCLEOTIDE SEQUENCE [LARGE SCALE GENOMIC DNA]</scope>
    <source>
        <strain evidence="4 5">SNUC 5959</strain>
    </source>
</reference>
<dbReference type="InterPro" id="IPR025273">
    <property type="entry name" value="DUF4064"/>
</dbReference>
<feature type="compositionally biased region" description="Basic and acidic residues" evidence="1">
    <location>
        <begin position="257"/>
        <end position="324"/>
    </location>
</feature>
<feature type="domain" description="DUF4064" evidence="3">
    <location>
        <begin position="14"/>
        <end position="125"/>
    </location>
</feature>
<evidence type="ECO:0000259" key="3">
    <source>
        <dbReference type="Pfam" id="PF13273"/>
    </source>
</evidence>
<evidence type="ECO:0000256" key="2">
    <source>
        <dbReference type="SAM" id="Phobius"/>
    </source>
</evidence>
<organism evidence="4 5">
    <name type="scientific">Staphylococcus hyicus</name>
    <dbReference type="NCBI Taxonomy" id="1284"/>
    <lineage>
        <taxon>Bacteria</taxon>
        <taxon>Bacillati</taxon>
        <taxon>Bacillota</taxon>
        <taxon>Bacilli</taxon>
        <taxon>Bacillales</taxon>
        <taxon>Staphylococcaceae</taxon>
        <taxon>Staphylococcus</taxon>
    </lineage>
</organism>
<dbReference type="NCBIfam" id="NF047418">
    <property type="entry name" value="teichoic_AuxB"/>
    <property type="match status" value="1"/>
</dbReference>
<evidence type="ECO:0000313" key="5">
    <source>
        <dbReference type="Proteomes" id="UP000285625"/>
    </source>
</evidence>
<sequence>MAYEAYQQVARPVSRIAEKILGWLSWVLLLLTTIVAMFFGLVLFSNEQSIQNIENGIANNPTMQTFLANNNLTATQFVISMQNGVWAFIVYLIVCLLISFLALISMKHRIVSGLLFLLVAILSIPLFFILVPLFFVVVAFMMFIRKDKMISVPGYYYDGNQVGYERHNGYRDAYDDSDERMYHRPSDQTETRYKSNHNDIAANQSTATSDNHESPATSESPQVLSRTAKYHHKSTRNQDESPAHDVSEEDDTVVYHPRSESQNEDNSHVFDSRTHVTGKDAHNEETANDEDVLKQQRKEERAQIKAQKKEERKARKAQVKEQRKARPSAATQRRQNYDYRKQVQKERITEDPDTKK</sequence>
<keyword evidence="2" id="KW-0812">Transmembrane</keyword>
<dbReference type="RefSeq" id="WP_119635129.1">
    <property type="nucleotide sequence ID" value="NZ_QXVO01000005.1"/>
</dbReference>
<evidence type="ECO:0000256" key="1">
    <source>
        <dbReference type="SAM" id="MobiDB-lite"/>
    </source>
</evidence>
<evidence type="ECO:0000313" key="4">
    <source>
        <dbReference type="EMBL" id="RIO47135.1"/>
    </source>
</evidence>
<keyword evidence="2" id="KW-0472">Membrane</keyword>
<gene>
    <name evidence="4" type="ORF">BUZ57_02540</name>
</gene>
<feature type="transmembrane region" description="Helical" evidence="2">
    <location>
        <begin position="20"/>
        <end position="44"/>
    </location>
</feature>
<feature type="compositionally biased region" description="Basic and acidic residues" evidence="1">
    <location>
        <begin position="236"/>
        <end position="246"/>
    </location>
</feature>
<dbReference type="Pfam" id="PF13273">
    <property type="entry name" value="DUF4064"/>
    <property type="match status" value="1"/>
</dbReference>
<protein>
    <submittedName>
        <fullName evidence="4">DUF4064 domain-containing protein</fullName>
    </submittedName>
</protein>
<dbReference type="STRING" id="1284.SHYC_08795"/>
<proteinExistence type="predicted"/>
<dbReference type="EMBL" id="QXVO01000005">
    <property type="protein sequence ID" value="RIO47135.1"/>
    <property type="molecule type" value="Genomic_DNA"/>
</dbReference>
<feature type="region of interest" description="Disordered" evidence="1">
    <location>
        <begin position="174"/>
        <end position="356"/>
    </location>
</feature>
<feature type="transmembrane region" description="Helical" evidence="2">
    <location>
        <begin position="110"/>
        <end position="143"/>
    </location>
</feature>
<feature type="compositionally biased region" description="Basic and acidic residues" evidence="1">
    <location>
        <begin position="174"/>
        <end position="197"/>
    </location>
</feature>